<name>A0ACB8R239_9AGAM</name>
<gene>
    <name evidence="1" type="ORF">FA95DRAFT_1506309</name>
</gene>
<keyword evidence="2" id="KW-1185">Reference proteome</keyword>
<dbReference type="Proteomes" id="UP000814033">
    <property type="component" value="Unassembled WGS sequence"/>
</dbReference>
<proteinExistence type="predicted"/>
<reference evidence="1" key="2">
    <citation type="journal article" date="2022" name="New Phytol.">
        <title>Evolutionary transition to the ectomycorrhizal habit in the genomes of a hyperdiverse lineage of mushroom-forming fungi.</title>
        <authorList>
            <person name="Looney B."/>
            <person name="Miyauchi S."/>
            <person name="Morin E."/>
            <person name="Drula E."/>
            <person name="Courty P.E."/>
            <person name="Kohler A."/>
            <person name="Kuo A."/>
            <person name="LaButti K."/>
            <person name="Pangilinan J."/>
            <person name="Lipzen A."/>
            <person name="Riley R."/>
            <person name="Andreopoulos W."/>
            <person name="He G."/>
            <person name="Johnson J."/>
            <person name="Nolan M."/>
            <person name="Tritt A."/>
            <person name="Barry K.W."/>
            <person name="Grigoriev I.V."/>
            <person name="Nagy L.G."/>
            <person name="Hibbett D."/>
            <person name="Henrissat B."/>
            <person name="Matheny P.B."/>
            <person name="Labbe J."/>
            <person name="Martin F.M."/>
        </authorList>
    </citation>
    <scope>NUCLEOTIDE SEQUENCE</scope>
    <source>
        <strain evidence="1">FP105234-sp</strain>
    </source>
</reference>
<sequence length="350" mass="41067">MGEELWWTKHRDWLATCGYTLRPRYQADWTPSFTPDQDQDDFEDGVSIYKPVLDATRIVNGVEQFVILKRVPPRDGKEEVETFELLTSEPLASDPRNHTSPLLEVLQVPDEPEHRLLVMPLLRLHDDPKFETFGEAIAFFTQIFEGIQFMHEHHIAHRDCTHHNIMLDPTGMYSTPFHPIEQHMRRDWKGKAKPRRTRTQLRPRYLFIDFGLSRAYSPTDGDPPMDLPVRGGDKTVPEHVNYDDPCDPFAVDVYYLGNLIRTHFMMKYHGFSFMLPLVQDMVARDPSKRPKMDEVVARFKTVRQSVSCWKLRSRMVSRKEWRIVGFARSFGHWSRRLGYIVTRQSAIPDV</sequence>
<reference evidence="1" key="1">
    <citation type="submission" date="2021-02" db="EMBL/GenBank/DDBJ databases">
        <authorList>
            <consortium name="DOE Joint Genome Institute"/>
            <person name="Ahrendt S."/>
            <person name="Looney B.P."/>
            <person name="Miyauchi S."/>
            <person name="Morin E."/>
            <person name="Drula E."/>
            <person name="Courty P.E."/>
            <person name="Chicoki N."/>
            <person name="Fauchery L."/>
            <person name="Kohler A."/>
            <person name="Kuo A."/>
            <person name="Labutti K."/>
            <person name="Pangilinan J."/>
            <person name="Lipzen A."/>
            <person name="Riley R."/>
            <person name="Andreopoulos W."/>
            <person name="He G."/>
            <person name="Johnson J."/>
            <person name="Barry K.W."/>
            <person name="Grigoriev I.V."/>
            <person name="Nagy L."/>
            <person name="Hibbett D."/>
            <person name="Henrissat B."/>
            <person name="Matheny P.B."/>
            <person name="Labbe J."/>
            <person name="Martin F."/>
        </authorList>
    </citation>
    <scope>NUCLEOTIDE SEQUENCE</scope>
    <source>
        <strain evidence="1">FP105234-sp</strain>
    </source>
</reference>
<accession>A0ACB8R239</accession>
<evidence type="ECO:0000313" key="1">
    <source>
        <dbReference type="EMBL" id="KAI0037932.1"/>
    </source>
</evidence>
<dbReference type="EMBL" id="MU276653">
    <property type="protein sequence ID" value="KAI0037932.1"/>
    <property type="molecule type" value="Genomic_DNA"/>
</dbReference>
<evidence type="ECO:0000313" key="2">
    <source>
        <dbReference type="Proteomes" id="UP000814033"/>
    </source>
</evidence>
<protein>
    <submittedName>
        <fullName evidence="1">Uncharacterized protein</fullName>
    </submittedName>
</protein>
<comment type="caution">
    <text evidence="1">The sequence shown here is derived from an EMBL/GenBank/DDBJ whole genome shotgun (WGS) entry which is preliminary data.</text>
</comment>
<organism evidence="1 2">
    <name type="scientific">Auriscalpium vulgare</name>
    <dbReference type="NCBI Taxonomy" id="40419"/>
    <lineage>
        <taxon>Eukaryota</taxon>
        <taxon>Fungi</taxon>
        <taxon>Dikarya</taxon>
        <taxon>Basidiomycota</taxon>
        <taxon>Agaricomycotina</taxon>
        <taxon>Agaricomycetes</taxon>
        <taxon>Russulales</taxon>
        <taxon>Auriscalpiaceae</taxon>
        <taxon>Auriscalpium</taxon>
    </lineage>
</organism>